<dbReference type="EMBL" id="JARKIF010000002">
    <property type="protein sequence ID" value="KAJ7646980.1"/>
    <property type="molecule type" value="Genomic_DNA"/>
</dbReference>
<organism evidence="6 7">
    <name type="scientific">Roridomyces roridus</name>
    <dbReference type="NCBI Taxonomy" id="1738132"/>
    <lineage>
        <taxon>Eukaryota</taxon>
        <taxon>Fungi</taxon>
        <taxon>Dikarya</taxon>
        <taxon>Basidiomycota</taxon>
        <taxon>Agaricomycotina</taxon>
        <taxon>Agaricomycetes</taxon>
        <taxon>Agaricomycetidae</taxon>
        <taxon>Agaricales</taxon>
        <taxon>Marasmiineae</taxon>
        <taxon>Mycenaceae</taxon>
        <taxon>Roridomyces</taxon>
    </lineage>
</organism>
<protein>
    <recommendedName>
        <fullName evidence="5">MYND-type domain-containing protein</fullName>
    </recommendedName>
</protein>
<evidence type="ECO:0000256" key="4">
    <source>
        <dbReference type="PROSITE-ProRule" id="PRU00134"/>
    </source>
</evidence>
<comment type="caution">
    <text evidence="6">The sequence shown here is derived from an EMBL/GenBank/DDBJ whole genome shotgun (WGS) entry which is preliminary data.</text>
</comment>
<name>A0AAD7CEM7_9AGAR</name>
<keyword evidence="3" id="KW-0862">Zinc</keyword>
<dbReference type="Pfam" id="PF01753">
    <property type="entry name" value="zf-MYND"/>
    <property type="match status" value="1"/>
</dbReference>
<keyword evidence="7" id="KW-1185">Reference proteome</keyword>
<evidence type="ECO:0000256" key="3">
    <source>
        <dbReference type="ARBA" id="ARBA00022833"/>
    </source>
</evidence>
<accession>A0AAD7CEM7</accession>
<evidence type="ECO:0000313" key="6">
    <source>
        <dbReference type="EMBL" id="KAJ7646980.1"/>
    </source>
</evidence>
<dbReference type="Gene3D" id="6.10.140.2220">
    <property type="match status" value="1"/>
</dbReference>
<dbReference type="AlphaFoldDB" id="A0AAD7CEM7"/>
<reference evidence="6" key="1">
    <citation type="submission" date="2023-03" db="EMBL/GenBank/DDBJ databases">
        <title>Massive genome expansion in bonnet fungi (Mycena s.s.) driven by repeated elements and novel gene families across ecological guilds.</title>
        <authorList>
            <consortium name="Lawrence Berkeley National Laboratory"/>
            <person name="Harder C.B."/>
            <person name="Miyauchi S."/>
            <person name="Viragh M."/>
            <person name="Kuo A."/>
            <person name="Thoen E."/>
            <person name="Andreopoulos B."/>
            <person name="Lu D."/>
            <person name="Skrede I."/>
            <person name="Drula E."/>
            <person name="Henrissat B."/>
            <person name="Morin E."/>
            <person name="Kohler A."/>
            <person name="Barry K."/>
            <person name="LaButti K."/>
            <person name="Morin E."/>
            <person name="Salamov A."/>
            <person name="Lipzen A."/>
            <person name="Mereny Z."/>
            <person name="Hegedus B."/>
            <person name="Baldrian P."/>
            <person name="Stursova M."/>
            <person name="Weitz H."/>
            <person name="Taylor A."/>
            <person name="Grigoriev I.V."/>
            <person name="Nagy L.G."/>
            <person name="Martin F."/>
            <person name="Kauserud H."/>
        </authorList>
    </citation>
    <scope>NUCLEOTIDE SEQUENCE</scope>
    <source>
        <strain evidence="6">9284</strain>
    </source>
</reference>
<evidence type="ECO:0000256" key="2">
    <source>
        <dbReference type="ARBA" id="ARBA00022771"/>
    </source>
</evidence>
<dbReference type="PROSITE" id="PS50865">
    <property type="entry name" value="ZF_MYND_2"/>
    <property type="match status" value="1"/>
</dbReference>
<dbReference type="InterPro" id="IPR002893">
    <property type="entry name" value="Znf_MYND"/>
</dbReference>
<feature type="domain" description="MYND-type" evidence="5">
    <location>
        <begin position="410"/>
        <end position="457"/>
    </location>
</feature>
<evidence type="ECO:0000313" key="7">
    <source>
        <dbReference type="Proteomes" id="UP001221142"/>
    </source>
</evidence>
<keyword evidence="2 4" id="KW-0863">Zinc-finger</keyword>
<dbReference type="PROSITE" id="PS01360">
    <property type="entry name" value="ZF_MYND_1"/>
    <property type="match status" value="1"/>
</dbReference>
<evidence type="ECO:0000256" key="1">
    <source>
        <dbReference type="ARBA" id="ARBA00022723"/>
    </source>
</evidence>
<gene>
    <name evidence="6" type="ORF">FB45DRAFT_1051555</name>
</gene>
<sequence length="572" mass="64589">MSARTIPSSTAIAGEVDRLTLATRQKKLPATFLASFSVKKRLQLDLNADRLPDGKPSIDKTCTKLLTEADLKAVEAAYDALLLFSRLAYLVDQNPELRPMMLQLWAAGVWQWMLFLFNCGEDLNETIGNEGRPLSRLTRQVITVGLVDVLLGCADSVPLAKQLVIPDILSLIGRLWFEDLEIPGRRNFVHSELTFTMYHLLNDNASNDSVLSTLIKAIGGGAKNIMQAATDHFRRLVSSVPPVAKSVHSQLYFIEFLVKNPTFRDAMHEVDTLSVAILGVDAFTKKAKDAEAVAACIECILTPHLLSGMSVKPLVQAINKGLLLSLYDARIAFQSDDYCCDVIAEVVVNVIAPALAFRSVLHAIERSETKAGFLASYDEIRKSNELHEWETLREFYLETLKFKHELDEILHPCGRTECPTNDVDEPIKLQRCGKCEYQRYCSRECQQLDWPKHKRRCIKEAGPEIYPVSDREFVRELAEFEIRKNVKSLKERIQKNPLLKNSTENLHFQVDFSTLDRNISIGVLPRRKGEERVAAVYAKVKSGREELRSLGRVAEVDELLSPRSRSHVWVKE</sequence>
<dbReference type="GO" id="GO:0008270">
    <property type="term" value="F:zinc ion binding"/>
    <property type="evidence" value="ECO:0007669"/>
    <property type="project" value="UniProtKB-KW"/>
</dbReference>
<dbReference type="Proteomes" id="UP001221142">
    <property type="component" value="Unassembled WGS sequence"/>
</dbReference>
<evidence type="ECO:0000259" key="5">
    <source>
        <dbReference type="PROSITE" id="PS50865"/>
    </source>
</evidence>
<keyword evidence="1" id="KW-0479">Metal-binding</keyword>
<proteinExistence type="predicted"/>
<dbReference type="SUPFAM" id="SSF144232">
    <property type="entry name" value="HIT/MYND zinc finger-like"/>
    <property type="match status" value="1"/>
</dbReference>